<keyword evidence="3 6" id="KW-0813">Transport</keyword>
<comment type="similarity">
    <text evidence="2 6">Belongs to the adaptor complexes large subunit family.</text>
</comment>
<dbReference type="Proteomes" id="UP001562354">
    <property type="component" value="Unassembled WGS sequence"/>
</dbReference>
<dbReference type="SUPFAM" id="SSF48371">
    <property type="entry name" value="ARM repeat"/>
    <property type="match status" value="1"/>
</dbReference>
<evidence type="ECO:0000259" key="7">
    <source>
        <dbReference type="Pfam" id="PF01602"/>
    </source>
</evidence>
<dbReference type="RefSeq" id="XP_069198293.1">
    <property type="nucleotide sequence ID" value="XM_069341784.1"/>
</dbReference>
<dbReference type="InterPro" id="IPR026739">
    <property type="entry name" value="AP_beta"/>
</dbReference>
<evidence type="ECO:0000313" key="8">
    <source>
        <dbReference type="EMBL" id="KAL1302017.1"/>
    </source>
</evidence>
<accession>A0ABR3P7H2</accession>
<name>A0ABR3P7H2_9PEZI</name>
<dbReference type="EMBL" id="JBFMKM010000012">
    <property type="protein sequence ID" value="KAL1302017.1"/>
    <property type="molecule type" value="Genomic_DNA"/>
</dbReference>
<protein>
    <recommendedName>
        <fullName evidence="6">AP complex subunit beta</fullName>
    </recommendedName>
</protein>
<evidence type="ECO:0000256" key="1">
    <source>
        <dbReference type="ARBA" id="ARBA00004308"/>
    </source>
</evidence>
<dbReference type="PIRSF" id="PIRSF002291">
    <property type="entry name" value="AP_complex_beta"/>
    <property type="match status" value="1"/>
</dbReference>
<dbReference type="PANTHER" id="PTHR11134">
    <property type="entry name" value="ADAPTOR COMPLEX SUBUNIT BETA FAMILY MEMBER"/>
    <property type="match status" value="1"/>
</dbReference>
<dbReference type="InterPro" id="IPR011989">
    <property type="entry name" value="ARM-like"/>
</dbReference>
<sequence length="715" mass="79779">MSAGNQDAKLFARGKVAELRLELQSSGSKKDKAHHGKKIAMKKIVANMTMSNNDMISLFPDVVGCMQIPSLEIKKMCFLYLVHYARMKPEVALKALPILEADMNDSNPLMRALALRTMSYIHVREFVEAAVKPAKHLLRDTDPYVRKTACFTVAKLYDHDRTLVEGSDLIGGLNHMLRDDNPTVVSSALAALTDIWERSESIKLTIDYNSASKIASILADCSEWNQTYILEALMNFVPQDSQQASLLAERIAPRLSHTNSAVVLGCIRLMLYLMNYIADEKLITSLCNKLSPPLVTLLSKGHEIQYLALRNALLILQRRPDILRNDIRVFFCKYNDPIYVKVTKLELIFMLATQENIPEVLTELREYATEIDVHFVRKSVRAIGKLAIKIEPAARLCINALLELVATKVSYIVQEATVVIKNIFRKYPNQYESIIGTLCENLDSLDEPEAKAAMIWIIGQYADRIDNSDALLEDFLYTFADEPHEVQLALLTATVKLFIQRPKKGQDLVPKVLKWATEDTDNPDLRDRGYMYWRLLSSDPTAAKHIVMGEKPPITAESEKLDPLTLQEMCLVVGSLATIYLKPIKTVFRTARPRIIQESPALQKHRLPSHQVMLDAQRQWAAITQQQHAVQQTMPPANGHGTNGDLAAAVDAADSYFSGLGTAQMASMNLNDDGFALGSPMGMDGGQGFVVNQNHPHQVYQQSAGGAGSGDLLSF</sequence>
<evidence type="ECO:0000256" key="3">
    <source>
        <dbReference type="ARBA" id="ARBA00022448"/>
    </source>
</evidence>
<comment type="function">
    <text evidence="6">Adaptins are components of the adaptor complexes which link clathrin to receptors in coated vesicles. Clathrin-associated protein complexes are believed to interact with the cytoplasmic tails of membrane proteins, leading to their selection and concentration.</text>
</comment>
<keyword evidence="5 6" id="KW-0472">Membrane</keyword>
<feature type="domain" description="Clathrin/coatomer adaptor adaptin-like N-terminal" evidence="7">
    <location>
        <begin position="24"/>
        <end position="539"/>
    </location>
</feature>
<organism evidence="8 9">
    <name type="scientific">Neodothiora populina</name>
    <dbReference type="NCBI Taxonomy" id="2781224"/>
    <lineage>
        <taxon>Eukaryota</taxon>
        <taxon>Fungi</taxon>
        <taxon>Dikarya</taxon>
        <taxon>Ascomycota</taxon>
        <taxon>Pezizomycotina</taxon>
        <taxon>Dothideomycetes</taxon>
        <taxon>Dothideomycetidae</taxon>
        <taxon>Dothideales</taxon>
        <taxon>Dothioraceae</taxon>
        <taxon>Neodothiora</taxon>
    </lineage>
</organism>
<keyword evidence="4 6" id="KW-0653">Protein transport</keyword>
<keyword evidence="9" id="KW-1185">Reference proteome</keyword>
<dbReference type="InterPro" id="IPR002553">
    <property type="entry name" value="Clathrin/coatomer_adapt-like_N"/>
</dbReference>
<dbReference type="GeneID" id="95976169"/>
<evidence type="ECO:0000256" key="6">
    <source>
        <dbReference type="PIRNR" id="PIRNR002291"/>
    </source>
</evidence>
<comment type="subcellular location">
    <subcellularLocation>
        <location evidence="1">Endomembrane system</location>
    </subcellularLocation>
</comment>
<gene>
    <name evidence="8" type="ORF">AAFC00_002467</name>
</gene>
<evidence type="ECO:0000256" key="2">
    <source>
        <dbReference type="ARBA" id="ARBA00006613"/>
    </source>
</evidence>
<proteinExistence type="inferred from homology"/>
<dbReference type="Gene3D" id="1.25.10.10">
    <property type="entry name" value="Leucine-rich Repeat Variant"/>
    <property type="match status" value="1"/>
</dbReference>
<evidence type="ECO:0000256" key="5">
    <source>
        <dbReference type="ARBA" id="ARBA00023136"/>
    </source>
</evidence>
<reference evidence="8 9" key="1">
    <citation type="submission" date="2024-07" db="EMBL/GenBank/DDBJ databases">
        <title>Draft sequence of the Neodothiora populina.</title>
        <authorList>
            <person name="Drown D.D."/>
            <person name="Schuette U.S."/>
            <person name="Buechlein A.B."/>
            <person name="Rusch D.R."/>
            <person name="Winton L.W."/>
            <person name="Adams G.A."/>
        </authorList>
    </citation>
    <scope>NUCLEOTIDE SEQUENCE [LARGE SCALE GENOMIC DNA]</scope>
    <source>
        <strain evidence="8 9">CPC 39397</strain>
    </source>
</reference>
<comment type="caution">
    <text evidence="8">The sequence shown here is derived from an EMBL/GenBank/DDBJ whole genome shotgun (WGS) entry which is preliminary data.</text>
</comment>
<dbReference type="InterPro" id="IPR016342">
    <property type="entry name" value="AP_complex_bsu_1_2_4"/>
</dbReference>
<evidence type="ECO:0000256" key="4">
    <source>
        <dbReference type="ARBA" id="ARBA00022927"/>
    </source>
</evidence>
<dbReference type="InterPro" id="IPR016024">
    <property type="entry name" value="ARM-type_fold"/>
</dbReference>
<dbReference type="Pfam" id="PF01602">
    <property type="entry name" value="Adaptin_N"/>
    <property type="match status" value="1"/>
</dbReference>
<evidence type="ECO:0000313" key="9">
    <source>
        <dbReference type="Proteomes" id="UP001562354"/>
    </source>
</evidence>